<proteinExistence type="predicted"/>
<accession>A0A2X2UQ94</accession>
<feature type="domain" description="TraG P-loop" evidence="1">
    <location>
        <begin position="433"/>
        <end position="745"/>
    </location>
</feature>
<reference evidence="2 3" key="1">
    <citation type="submission" date="2018-06" db="EMBL/GenBank/DDBJ databases">
        <authorList>
            <consortium name="Pathogen Informatics"/>
            <person name="Doyle S."/>
        </authorList>
    </citation>
    <scope>NUCLEOTIDE SEQUENCE [LARGE SCALE GENOMIC DNA]</scope>
    <source>
        <strain evidence="2 3">NCTC11224</strain>
    </source>
</reference>
<dbReference type="PANTHER" id="PTHR30121:SF6">
    <property type="entry name" value="SLR6007 PROTEIN"/>
    <property type="match status" value="1"/>
</dbReference>
<dbReference type="AlphaFoldDB" id="A0A2X2UQ94"/>
<dbReference type="NCBIfam" id="NF045971">
    <property type="entry name" value="conju_CD1110"/>
    <property type="match status" value="1"/>
</dbReference>
<dbReference type="EMBL" id="UAVW01000012">
    <property type="protein sequence ID" value="SQB14065.1"/>
    <property type="molecule type" value="Genomic_DNA"/>
</dbReference>
<evidence type="ECO:0000259" key="1">
    <source>
        <dbReference type="Pfam" id="PF19044"/>
    </source>
</evidence>
<protein>
    <submittedName>
        <fullName evidence="2">Domain of uncharacterized function DUF87</fullName>
    </submittedName>
</protein>
<gene>
    <name evidence="2" type="ORF">NCTC11224_03095</name>
</gene>
<dbReference type="InterPro" id="IPR043964">
    <property type="entry name" value="P-loop_TraG"/>
</dbReference>
<keyword evidence="3" id="KW-1185">Reference proteome</keyword>
<dbReference type="Proteomes" id="UP000251853">
    <property type="component" value="Unassembled WGS sequence"/>
</dbReference>
<dbReference type="PANTHER" id="PTHR30121">
    <property type="entry name" value="UNCHARACTERIZED PROTEIN YJGR-RELATED"/>
    <property type="match status" value="1"/>
</dbReference>
<dbReference type="InterPro" id="IPR027417">
    <property type="entry name" value="P-loop_NTPase"/>
</dbReference>
<evidence type="ECO:0000313" key="2">
    <source>
        <dbReference type="EMBL" id="SQB14065.1"/>
    </source>
</evidence>
<dbReference type="Gene3D" id="3.40.50.300">
    <property type="entry name" value="P-loop containing nucleotide triphosphate hydrolases"/>
    <property type="match status" value="1"/>
</dbReference>
<dbReference type="SUPFAM" id="SSF52540">
    <property type="entry name" value="P-loop containing nucleoside triphosphate hydrolases"/>
    <property type="match status" value="1"/>
</dbReference>
<dbReference type="Pfam" id="PF19044">
    <property type="entry name" value="P-loop_TraG"/>
    <property type="match status" value="1"/>
</dbReference>
<dbReference type="RefSeq" id="WP_112482300.1">
    <property type="nucleotide sequence ID" value="NZ_JAIWZC010000001.1"/>
</dbReference>
<dbReference type="InterPro" id="IPR051162">
    <property type="entry name" value="T4SS_component"/>
</dbReference>
<evidence type="ECO:0000313" key="3">
    <source>
        <dbReference type="Proteomes" id="UP000251853"/>
    </source>
</evidence>
<sequence length="798" mass="91377">MGIFTDRFIQLKKADKPLFAVPKSVQQQIEILRIAKDGIFENTKNRYSRVYRFADINYVTVSEGDKYEILKQYCKLVNAIDVAFKITIYNKNRNMSQFRENVLIPDKDDGYDHLRDVYNDIVEERIVAGKQGIEQERFLTVTVERKDYEQAKAFYNTFEGGMQQEFHAIGSKLEPLDAAERLRVLYNFYRIGDEETFSFDFDAYVQSKTDYKNDICGSMIKYSPNDFETERKICRAVFIRRYPTSLPDTFINELTNVPVHSITSIDIVPVPKDLTTRTLQKKYLGVESDILRQQRVRNKNNDFASDISYGKKVEKKTLEALMDDVRENDQNLFFAGVNMVLIADTREELNSITETIQTIGNKYLCNMEVHHLQQREALNTALPVGVRQVETMRTMLTRDIAALMPFNVQEIYEPTGLCYGTNRISKNLCVADRKRLTNGNAMVFGVPGSGKSFFCKSEMLGVYLQTGDDIIVIDPTLEYFDIAQNLGGVCINLSNYTQNYINPLWLDVDELDLADSKGLIRDKGEFMLGLCEQAMSEMLNSRHKSIIDRCIRKLYLDIAMSKEKYVPVMSDFYDLLMKQPEEEARDIALGLELFVSGSLNIFNHQTNLDVDNRFIVYGIRDLGKELSAIAMLVMLENVRARIARNAEKGRATWLYIDECHVLLGTGEHSGRSEYSGKFLYSLWKKVRKQGGLCTAITQNISDMLQNYTAVTMLANSEFIALLKQANVDSQELSRVAGIPEAQLKYVNGCNSGMGILKHGEVIIPFDARVKKNNIIYDLFNTNLHEKNKQGIKTDDQYS</sequence>
<organism evidence="2 3">
    <name type="scientific">Enterocloster clostridioformis</name>
    <dbReference type="NCBI Taxonomy" id="1531"/>
    <lineage>
        <taxon>Bacteria</taxon>
        <taxon>Bacillati</taxon>
        <taxon>Bacillota</taxon>
        <taxon>Clostridia</taxon>
        <taxon>Lachnospirales</taxon>
        <taxon>Lachnospiraceae</taxon>
        <taxon>Enterocloster</taxon>
    </lineage>
</organism>
<name>A0A2X2UQ94_9FIRM</name>
<dbReference type="Gene3D" id="1.10.8.730">
    <property type="match status" value="1"/>
</dbReference>